<keyword evidence="1" id="KW-1133">Transmembrane helix</keyword>
<dbReference type="AlphaFoldDB" id="A0A2D6LQ80"/>
<reference evidence="3" key="1">
    <citation type="submission" date="2017-09" db="EMBL/GenBank/DDBJ databases">
        <title>The Reconstruction of 2,631 Draft Metagenome-Assembled Genomes from the Global Oceans.</title>
        <authorList>
            <person name="Tully B.J."/>
            <person name="Graham E.D."/>
            <person name="Heidelberg J.F."/>
        </authorList>
    </citation>
    <scope>NUCLEOTIDE SEQUENCE [LARGE SCALE GENOMIC DNA]</scope>
</reference>
<accession>A0A2D6LQ80</accession>
<sequence>MIHPKKTLFLAIGLLVVFGSFVLLSFFLSLHQIFTINNVFSGSNPTGVFAIFAIIIFGGIYLFNTAGHVIKGAL</sequence>
<keyword evidence="1" id="KW-0812">Transmembrane</keyword>
<gene>
    <name evidence="2" type="ORF">CL944_02615</name>
</gene>
<keyword evidence="1" id="KW-0472">Membrane</keyword>
<evidence type="ECO:0000256" key="1">
    <source>
        <dbReference type="SAM" id="Phobius"/>
    </source>
</evidence>
<evidence type="ECO:0000313" key="3">
    <source>
        <dbReference type="Proteomes" id="UP000226712"/>
    </source>
</evidence>
<protein>
    <submittedName>
        <fullName evidence="2">Uncharacterized protein</fullName>
    </submittedName>
</protein>
<organism evidence="2 3">
    <name type="scientific">Candidatus Iainarchaeum sp</name>
    <dbReference type="NCBI Taxonomy" id="3101447"/>
    <lineage>
        <taxon>Archaea</taxon>
        <taxon>Candidatus Iainarchaeota</taxon>
        <taxon>Candidatus Iainarchaeia</taxon>
        <taxon>Candidatus Iainarchaeales</taxon>
        <taxon>Candidatus Iainarchaeaceae</taxon>
        <taxon>Candidatus Iainarchaeum</taxon>
    </lineage>
</organism>
<dbReference type="EMBL" id="NZBD01000015">
    <property type="protein sequence ID" value="MAG18340.1"/>
    <property type="molecule type" value="Genomic_DNA"/>
</dbReference>
<evidence type="ECO:0000313" key="2">
    <source>
        <dbReference type="EMBL" id="MAG18340.1"/>
    </source>
</evidence>
<feature type="transmembrane region" description="Helical" evidence="1">
    <location>
        <begin position="7"/>
        <end position="28"/>
    </location>
</feature>
<feature type="transmembrane region" description="Helical" evidence="1">
    <location>
        <begin position="48"/>
        <end position="70"/>
    </location>
</feature>
<name>A0A2D6LQ80_9ARCH</name>
<comment type="caution">
    <text evidence="2">The sequence shown here is derived from an EMBL/GenBank/DDBJ whole genome shotgun (WGS) entry which is preliminary data.</text>
</comment>
<proteinExistence type="predicted"/>
<dbReference type="Proteomes" id="UP000226712">
    <property type="component" value="Unassembled WGS sequence"/>
</dbReference>